<keyword evidence="2" id="KW-1185">Reference proteome</keyword>
<sequence>MTTPSDLTSARVPHAPGAPPSSPNPRDSDVDEIVSNVEEPSLGQLSLFKSVFGVGVSLARYIVDDPLWSILAAAGLPCPTCVRGKKTGTCSIVPHLARCSNCDDKKPCILGRLARFRYFARRCSRDLAFARHFLEVHGDPGQRTRYSLPTEQWRLIYGRVEQSTNSTTALLELNPLDDQDQRDLDRQELQEFRQQQPLVPGPLSPVPRTSPLVGDSSPPPRASVMKKRKRLVKVDSGSTPKRRRPEQPVGRSSPSAPTAPPVEGVSDYRRMVLVLRPPHVPGSELTTLPEAGHLVPADSSHRSVVDQS</sequence>
<comment type="caution">
    <text evidence="1">The sequence shown here is derived from an EMBL/GenBank/DDBJ whole genome shotgun (WGS) entry which is preliminary data.</text>
</comment>
<accession>A0ACC1TI23</accession>
<evidence type="ECO:0000313" key="2">
    <source>
        <dbReference type="Proteomes" id="UP001163835"/>
    </source>
</evidence>
<gene>
    <name evidence="1" type="ORF">F5876DRAFT_83536</name>
</gene>
<dbReference type="Proteomes" id="UP001163835">
    <property type="component" value="Unassembled WGS sequence"/>
</dbReference>
<protein>
    <submittedName>
        <fullName evidence="1">Uncharacterized protein</fullName>
    </submittedName>
</protein>
<evidence type="ECO:0000313" key="1">
    <source>
        <dbReference type="EMBL" id="KAJ3804228.1"/>
    </source>
</evidence>
<dbReference type="EMBL" id="MU796175">
    <property type="protein sequence ID" value="KAJ3804228.1"/>
    <property type="molecule type" value="Genomic_DNA"/>
</dbReference>
<proteinExistence type="predicted"/>
<name>A0ACC1TI23_9AGAR</name>
<organism evidence="1 2">
    <name type="scientific">Lentinula aff. lateritia</name>
    <dbReference type="NCBI Taxonomy" id="2804960"/>
    <lineage>
        <taxon>Eukaryota</taxon>
        <taxon>Fungi</taxon>
        <taxon>Dikarya</taxon>
        <taxon>Basidiomycota</taxon>
        <taxon>Agaricomycotina</taxon>
        <taxon>Agaricomycetes</taxon>
        <taxon>Agaricomycetidae</taxon>
        <taxon>Agaricales</taxon>
        <taxon>Marasmiineae</taxon>
        <taxon>Omphalotaceae</taxon>
        <taxon>Lentinula</taxon>
    </lineage>
</organism>
<reference evidence="1" key="1">
    <citation type="submission" date="2022-09" db="EMBL/GenBank/DDBJ databases">
        <title>A Global Phylogenomic Analysis of the Shiitake Genus Lentinula.</title>
        <authorList>
            <consortium name="DOE Joint Genome Institute"/>
            <person name="Sierra-Patev S."/>
            <person name="Min B."/>
            <person name="Naranjo-Ortiz M."/>
            <person name="Looney B."/>
            <person name="Konkel Z."/>
            <person name="Slot J.C."/>
            <person name="Sakamoto Y."/>
            <person name="Steenwyk J.L."/>
            <person name="Rokas A."/>
            <person name="Carro J."/>
            <person name="Camarero S."/>
            <person name="Ferreira P."/>
            <person name="Molpeceres G."/>
            <person name="Ruiz-Duenas F.J."/>
            <person name="Serrano A."/>
            <person name="Henrissat B."/>
            <person name="Drula E."/>
            <person name="Hughes K.W."/>
            <person name="Mata J.L."/>
            <person name="Ishikawa N.K."/>
            <person name="Vargas-Isla R."/>
            <person name="Ushijima S."/>
            <person name="Smith C.A."/>
            <person name="Ahrendt S."/>
            <person name="Andreopoulos W."/>
            <person name="He G."/>
            <person name="Labutti K."/>
            <person name="Lipzen A."/>
            <person name="Ng V."/>
            <person name="Riley R."/>
            <person name="Sandor L."/>
            <person name="Barry K."/>
            <person name="Martinez A.T."/>
            <person name="Xiao Y."/>
            <person name="Gibbons J.G."/>
            <person name="Terashima K."/>
            <person name="Grigoriev I.V."/>
            <person name="Hibbett D.S."/>
        </authorList>
    </citation>
    <scope>NUCLEOTIDE SEQUENCE</scope>
    <source>
        <strain evidence="1">TMI1499</strain>
    </source>
</reference>